<accession>X1VX88</accession>
<gene>
    <name evidence="2" type="ORF">S12H4_42933</name>
</gene>
<feature type="non-terminal residue" evidence="2">
    <location>
        <position position="258"/>
    </location>
</feature>
<name>X1VX88_9ZZZZ</name>
<comment type="caution">
    <text evidence="2">The sequence shown here is derived from an EMBL/GenBank/DDBJ whole genome shotgun (WGS) entry which is preliminary data.</text>
</comment>
<sequence length="258" mass="30856">ESYLFLAIKLSNGHYTRTELSTITREINKLFPMPVLILFQHGESLTLSVIDRRPHKREQSKDVLKKVTLIKDICFDNPHRAHIDILFDLSFSNLYDHYRFSNFIALHDAWQKTLDINELNKRFYKELANWYFWAVNEVTFPSQNEIKDEEIRNATNVIRMITRLIFVWFVKEKGLVPNDLFNIRKLQEVLKDLSPEKTTYYKAILQNLFFATLNQEMNTPKKPDNRKFRSRNKLAGGRDPHFNITNLYRYENYFQNPS</sequence>
<feature type="region of interest" description="Disordered" evidence="1">
    <location>
        <begin position="217"/>
        <end position="237"/>
    </location>
</feature>
<proteinExistence type="predicted"/>
<evidence type="ECO:0000256" key="1">
    <source>
        <dbReference type="SAM" id="MobiDB-lite"/>
    </source>
</evidence>
<organism evidence="2">
    <name type="scientific">marine sediment metagenome</name>
    <dbReference type="NCBI Taxonomy" id="412755"/>
    <lineage>
        <taxon>unclassified sequences</taxon>
        <taxon>metagenomes</taxon>
        <taxon>ecological metagenomes</taxon>
    </lineage>
</organism>
<feature type="non-terminal residue" evidence="2">
    <location>
        <position position="1"/>
    </location>
</feature>
<reference evidence="2" key="1">
    <citation type="journal article" date="2014" name="Front. Microbiol.">
        <title>High frequency of phylogenetically diverse reductive dehalogenase-homologous genes in deep subseafloor sedimentary metagenomes.</title>
        <authorList>
            <person name="Kawai M."/>
            <person name="Futagami T."/>
            <person name="Toyoda A."/>
            <person name="Takaki Y."/>
            <person name="Nishi S."/>
            <person name="Hori S."/>
            <person name="Arai W."/>
            <person name="Tsubouchi T."/>
            <person name="Morono Y."/>
            <person name="Uchiyama I."/>
            <person name="Ito T."/>
            <person name="Fujiyama A."/>
            <person name="Inagaki F."/>
            <person name="Takami H."/>
        </authorList>
    </citation>
    <scope>NUCLEOTIDE SEQUENCE</scope>
    <source>
        <strain evidence="2">Expedition CK06-06</strain>
    </source>
</reference>
<dbReference type="EMBL" id="BARW01026309">
    <property type="protein sequence ID" value="GAJ16205.1"/>
    <property type="molecule type" value="Genomic_DNA"/>
</dbReference>
<protein>
    <submittedName>
        <fullName evidence="2">Uncharacterized protein</fullName>
    </submittedName>
</protein>
<dbReference type="AlphaFoldDB" id="X1VX88"/>
<evidence type="ECO:0000313" key="2">
    <source>
        <dbReference type="EMBL" id="GAJ16205.1"/>
    </source>
</evidence>